<dbReference type="Pfam" id="PF13740">
    <property type="entry name" value="ACT_6"/>
    <property type="match status" value="2"/>
</dbReference>
<dbReference type="PANTHER" id="PTHR34875:SF6">
    <property type="entry name" value="UPF0237 PROTEIN MJ1558"/>
    <property type="match status" value="1"/>
</dbReference>
<dbReference type="PANTHER" id="PTHR34875">
    <property type="entry name" value="UPF0237 PROTEIN MJ1558"/>
    <property type="match status" value="1"/>
</dbReference>
<dbReference type="SUPFAM" id="SSF55021">
    <property type="entry name" value="ACT-like"/>
    <property type="match status" value="2"/>
</dbReference>
<name>A0A286RI01_9BACT</name>
<gene>
    <name evidence="2" type="ORF">THTE_2987</name>
</gene>
<dbReference type="RefSeq" id="WP_095415605.1">
    <property type="nucleotide sequence ID" value="NZ_CP018477.1"/>
</dbReference>
<feature type="domain" description="ACT" evidence="1">
    <location>
        <begin position="101"/>
        <end position="178"/>
    </location>
</feature>
<evidence type="ECO:0000259" key="1">
    <source>
        <dbReference type="PROSITE" id="PS51671"/>
    </source>
</evidence>
<dbReference type="InterPro" id="IPR002912">
    <property type="entry name" value="ACT_dom"/>
</dbReference>
<sequence>MISRYEHAYVLDVMSDDHPGIVATVSAAVEELGANIDACSQTVLGGYFTLIMIISLPRPIDPDALAEHVRKAGGAWNLQVLARRAAPVENYSEKVPCDRFVITAFGQDQPGIVRRFSQYLASKDINIVDLYGDRSGDEFVLIGQIEIPTKWDIRLLQADLEQMGTELGFTVKLQHENVFVATNQLRLIHSAERWPSLSAAER</sequence>
<dbReference type="Gene3D" id="3.30.70.260">
    <property type="match status" value="2"/>
</dbReference>
<protein>
    <submittedName>
        <fullName evidence="2">Glycine cleavage system transcriptional antiactivator GcvR</fullName>
    </submittedName>
</protein>
<evidence type="ECO:0000313" key="3">
    <source>
        <dbReference type="Proteomes" id="UP000215086"/>
    </source>
</evidence>
<organism evidence="2 3">
    <name type="scientific">Thermogutta terrifontis</name>
    <dbReference type="NCBI Taxonomy" id="1331910"/>
    <lineage>
        <taxon>Bacteria</taxon>
        <taxon>Pseudomonadati</taxon>
        <taxon>Planctomycetota</taxon>
        <taxon>Planctomycetia</taxon>
        <taxon>Pirellulales</taxon>
        <taxon>Thermoguttaceae</taxon>
        <taxon>Thermogutta</taxon>
    </lineage>
</organism>
<dbReference type="PROSITE" id="PS51671">
    <property type="entry name" value="ACT"/>
    <property type="match status" value="2"/>
</dbReference>
<dbReference type="AlphaFoldDB" id="A0A286RI01"/>
<dbReference type="InterPro" id="IPR045865">
    <property type="entry name" value="ACT-like_dom_sf"/>
</dbReference>
<dbReference type="InterPro" id="IPR050990">
    <property type="entry name" value="UPF0237/GcvR_regulator"/>
</dbReference>
<dbReference type="KEGG" id="ttf:THTE_2987"/>
<proteinExistence type="predicted"/>
<evidence type="ECO:0000313" key="2">
    <source>
        <dbReference type="EMBL" id="ASV75589.1"/>
    </source>
</evidence>
<accession>A0A286RI01</accession>
<dbReference type="OrthoDB" id="259192at2"/>
<keyword evidence="3" id="KW-1185">Reference proteome</keyword>
<dbReference type="Proteomes" id="UP000215086">
    <property type="component" value="Chromosome"/>
</dbReference>
<dbReference type="EMBL" id="CP018477">
    <property type="protein sequence ID" value="ASV75589.1"/>
    <property type="molecule type" value="Genomic_DNA"/>
</dbReference>
<reference evidence="2 3" key="1">
    <citation type="journal article" name="Front. Microbiol.">
        <title>Sugar Metabolism of the First Thermophilic Planctomycete Thermogutta terrifontis: Comparative Genomic and Transcriptomic Approaches.</title>
        <authorList>
            <person name="Elcheninov A.G."/>
            <person name="Menzel P."/>
            <person name="Gudbergsdottir S.R."/>
            <person name="Slesarev A.I."/>
            <person name="Kadnikov V.V."/>
            <person name="Krogh A."/>
            <person name="Bonch-Osmolovskaya E.A."/>
            <person name="Peng X."/>
            <person name="Kublanov I.V."/>
        </authorList>
    </citation>
    <scope>NUCLEOTIDE SEQUENCE [LARGE SCALE GENOMIC DNA]</scope>
    <source>
        <strain evidence="2 3">R1</strain>
    </source>
</reference>
<feature type="domain" description="ACT" evidence="1">
    <location>
        <begin position="10"/>
        <end position="83"/>
    </location>
</feature>